<protein>
    <submittedName>
        <fullName evidence="1">Uncharacterized protein</fullName>
    </submittedName>
</protein>
<dbReference type="AlphaFoldDB" id="A0A0X3NR27"/>
<dbReference type="EMBL" id="GEEE01012684">
    <property type="protein sequence ID" value="JAP50541.1"/>
    <property type="molecule type" value="Transcribed_RNA"/>
</dbReference>
<name>A0A0X3NR27_SCHSO</name>
<proteinExistence type="predicted"/>
<reference evidence="1" key="1">
    <citation type="submission" date="2016-01" db="EMBL/GenBank/DDBJ databases">
        <title>Reference transcriptome for the parasite Schistocephalus solidus: insights into the molecular evolution of parasitism.</title>
        <authorList>
            <person name="Hebert F.O."/>
            <person name="Grambauer S."/>
            <person name="Barber I."/>
            <person name="Landry C.R."/>
            <person name="Aubin-Horth N."/>
        </authorList>
    </citation>
    <scope>NUCLEOTIDE SEQUENCE</scope>
</reference>
<organism evidence="1">
    <name type="scientific">Schistocephalus solidus</name>
    <name type="common">Tapeworm</name>
    <dbReference type="NCBI Taxonomy" id="70667"/>
    <lineage>
        <taxon>Eukaryota</taxon>
        <taxon>Metazoa</taxon>
        <taxon>Spiralia</taxon>
        <taxon>Lophotrochozoa</taxon>
        <taxon>Platyhelminthes</taxon>
        <taxon>Cestoda</taxon>
        <taxon>Eucestoda</taxon>
        <taxon>Diphyllobothriidea</taxon>
        <taxon>Diphyllobothriidae</taxon>
        <taxon>Schistocephalus</taxon>
    </lineage>
</organism>
<sequence length="111" mass="12848">MMGGTYFGEISRNRKIRLHEHQMASRRIDSNSQFATHNGKTGRRFDLQGTAILDRGTSITKRLTLEAWYPVFNSIKRHIDFPVAYKVLRRCANKDQSKTVTLNFKNSCRQG</sequence>
<gene>
    <name evidence="1" type="ORF">TR104674</name>
</gene>
<accession>A0A0X3NR27</accession>
<dbReference type="EMBL" id="GEEE01021605">
    <property type="protein sequence ID" value="JAP41620.1"/>
    <property type="molecule type" value="Transcribed_RNA"/>
</dbReference>
<evidence type="ECO:0000313" key="1">
    <source>
        <dbReference type="EMBL" id="JAP41620.1"/>
    </source>
</evidence>